<name>A0AAV3QKT2_LITER</name>
<comment type="caution">
    <text evidence="3">The sequence shown here is derived from an EMBL/GenBank/DDBJ whole genome shotgun (WGS) entry which is preliminary data.</text>
</comment>
<evidence type="ECO:0000259" key="2">
    <source>
        <dbReference type="Pfam" id="PF07734"/>
    </source>
</evidence>
<dbReference type="PANTHER" id="PTHR31672">
    <property type="entry name" value="BNACNNG10540D PROTEIN"/>
    <property type="match status" value="1"/>
</dbReference>
<evidence type="ECO:0000313" key="4">
    <source>
        <dbReference type="Proteomes" id="UP001454036"/>
    </source>
</evidence>
<proteinExistence type="predicted"/>
<feature type="signal peptide" evidence="1">
    <location>
        <begin position="1"/>
        <end position="21"/>
    </location>
</feature>
<feature type="chain" id="PRO_5043977255" description="F-box associated beta-propeller type 1 domain-containing protein" evidence="1">
    <location>
        <begin position="22"/>
        <end position="122"/>
    </location>
</feature>
<feature type="domain" description="F-box associated beta-propeller type 1" evidence="2">
    <location>
        <begin position="3"/>
        <end position="122"/>
    </location>
</feature>
<accession>A0AAV3QKT2</accession>
<protein>
    <recommendedName>
        <fullName evidence="2">F-box associated beta-propeller type 1 domain-containing protein</fullName>
    </recommendedName>
</protein>
<dbReference type="Pfam" id="PF07734">
    <property type="entry name" value="FBA_1"/>
    <property type="match status" value="1"/>
</dbReference>
<dbReference type="PANTHER" id="PTHR31672:SF13">
    <property type="entry name" value="F-BOX PROTEIN CPR30-LIKE"/>
    <property type="match status" value="1"/>
</dbReference>
<gene>
    <name evidence="3" type="ORF">LIER_20258</name>
</gene>
<dbReference type="AlphaFoldDB" id="A0AAV3QKT2"/>
<dbReference type="InterPro" id="IPR006527">
    <property type="entry name" value="F-box-assoc_dom_typ1"/>
</dbReference>
<organism evidence="3 4">
    <name type="scientific">Lithospermum erythrorhizon</name>
    <name type="common">Purple gromwell</name>
    <name type="synonym">Lithospermum officinale var. erythrorhizon</name>
    <dbReference type="NCBI Taxonomy" id="34254"/>
    <lineage>
        <taxon>Eukaryota</taxon>
        <taxon>Viridiplantae</taxon>
        <taxon>Streptophyta</taxon>
        <taxon>Embryophyta</taxon>
        <taxon>Tracheophyta</taxon>
        <taxon>Spermatophyta</taxon>
        <taxon>Magnoliopsida</taxon>
        <taxon>eudicotyledons</taxon>
        <taxon>Gunneridae</taxon>
        <taxon>Pentapetalae</taxon>
        <taxon>asterids</taxon>
        <taxon>lamiids</taxon>
        <taxon>Boraginales</taxon>
        <taxon>Boraginaceae</taxon>
        <taxon>Boraginoideae</taxon>
        <taxon>Lithospermeae</taxon>
        <taxon>Lithospermum</taxon>
    </lineage>
</organism>
<evidence type="ECO:0000256" key="1">
    <source>
        <dbReference type="SAM" id="SignalP"/>
    </source>
</evidence>
<dbReference type="NCBIfam" id="TIGR01640">
    <property type="entry name" value="F_box_assoc_1"/>
    <property type="match status" value="1"/>
</dbReference>
<sequence>MGSCNGLVLLFHNLFAWDVSIQNPFTKSFYKIPYKDYEWPEPRSVNYLLEKIVYGFGYDSLSDDVKVVRNVQFLTDVEKAFYSSVDVYSLKMKSWKKVESFPYYVLYEMAEGVFIGGALHWL</sequence>
<dbReference type="InterPro" id="IPR017451">
    <property type="entry name" value="F-box-assoc_interact_dom"/>
</dbReference>
<evidence type="ECO:0000313" key="3">
    <source>
        <dbReference type="EMBL" id="GAA0164677.1"/>
    </source>
</evidence>
<dbReference type="InterPro" id="IPR050796">
    <property type="entry name" value="SCF_F-box_component"/>
</dbReference>
<dbReference type="EMBL" id="BAABME010005121">
    <property type="protein sequence ID" value="GAA0164677.1"/>
    <property type="molecule type" value="Genomic_DNA"/>
</dbReference>
<dbReference type="Proteomes" id="UP001454036">
    <property type="component" value="Unassembled WGS sequence"/>
</dbReference>
<keyword evidence="1" id="KW-0732">Signal</keyword>
<keyword evidence="4" id="KW-1185">Reference proteome</keyword>
<reference evidence="3 4" key="1">
    <citation type="submission" date="2024-01" db="EMBL/GenBank/DDBJ databases">
        <title>The complete chloroplast genome sequence of Lithospermum erythrorhizon: insights into the phylogenetic relationship among Boraginaceae species and the maternal lineages of purple gromwells.</title>
        <authorList>
            <person name="Okada T."/>
            <person name="Watanabe K."/>
        </authorList>
    </citation>
    <scope>NUCLEOTIDE SEQUENCE [LARGE SCALE GENOMIC DNA]</scope>
</reference>